<dbReference type="EMBL" id="JAPHNI010000706">
    <property type="protein sequence ID" value="KAJ8108724.1"/>
    <property type="molecule type" value="Genomic_DNA"/>
</dbReference>
<evidence type="ECO:0000313" key="2">
    <source>
        <dbReference type="Proteomes" id="UP001153331"/>
    </source>
</evidence>
<comment type="caution">
    <text evidence="1">The sequence shown here is derived from an EMBL/GenBank/DDBJ whole genome shotgun (WGS) entry which is preliminary data.</text>
</comment>
<protein>
    <submittedName>
        <fullName evidence="1">Uncharacterized protein</fullName>
    </submittedName>
</protein>
<proteinExistence type="predicted"/>
<dbReference type="Proteomes" id="UP001153331">
    <property type="component" value="Unassembled WGS sequence"/>
</dbReference>
<sequence>MSLIPHSSHLSFKLIIAVEEHTVILAEDATPIRLPPPCSQHRPRRTIGALEPNPLHRNTKMFCGGNREPLLDDNLESDMPIVGSTTTAATTTLGPGPIERHNASEYSHSTVFITQAADDASYTNLNAPPLTTHYTPPRECVGRWMLAGGQTVIITLATVGNTTTRRIAATPPAAETSVPSVPIAPPSSVAAITPRADFIAQNHTVFSLDLNGTATDPSYRKCQPYQLAPTYSPGICPDGQTVAEVTAWQLSASTGYRTFWQASCCRSGMTFGPEFYAACISTFSAPLQALALITTSPFNGASLSTTYEYTSRVYISSASIYSTVTISSTTQLTTGLAVADPVVIAWQIEDFRLFPSTYAASLAAQIGVNLSPTDIGAEPASLSTAAKVGIGVGALIGALAVITALVVLCLKRRRQKTETSAPPDMLPEMADQDHDLATKKWWAGGKWRSEAAAHAEPQELESKTVHVVPGPPAELEGSARLLHPHETGQVVFAQREQGALET</sequence>
<accession>A0ACC2I046</accession>
<evidence type="ECO:0000313" key="1">
    <source>
        <dbReference type="EMBL" id="KAJ8108724.1"/>
    </source>
</evidence>
<keyword evidence="2" id="KW-1185">Reference proteome</keyword>
<name>A0ACC2I046_9PLEO</name>
<organism evidence="1 2">
    <name type="scientific">Boeremia exigua</name>
    <dbReference type="NCBI Taxonomy" id="749465"/>
    <lineage>
        <taxon>Eukaryota</taxon>
        <taxon>Fungi</taxon>
        <taxon>Dikarya</taxon>
        <taxon>Ascomycota</taxon>
        <taxon>Pezizomycotina</taxon>
        <taxon>Dothideomycetes</taxon>
        <taxon>Pleosporomycetidae</taxon>
        <taxon>Pleosporales</taxon>
        <taxon>Pleosporineae</taxon>
        <taxon>Didymellaceae</taxon>
        <taxon>Boeremia</taxon>
    </lineage>
</organism>
<gene>
    <name evidence="1" type="ORF">OPT61_g7973</name>
</gene>
<reference evidence="1" key="1">
    <citation type="submission" date="2022-11" db="EMBL/GenBank/DDBJ databases">
        <title>Genome Sequence of Boeremia exigua.</title>
        <authorList>
            <person name="Buettner E."/>
        </authorList>
    </citation>
    <scope>NUCLEOTIDE SEQUENCE</scope>
    <source>
        <strain evidence="1">CU02</strain>
    </source>
</reference>